<protein>
    <recommendedName>
        <fullName evidence="2">PWWP domain-containing protein</fullName>
    </recommendedName>
</protein>
<evidence type="ECO:0000256" key="1">
    <source>
        <dbReference type="SAM" id="MobiDB-lite"/>
    </source>
</evidence>
<dbReference type="AlphaFoldDB" id="A0A7J7DVW0"/>
<feature type="compositionally biased region" description="Low complexity" evidence="1">
    <location>
        <begin position="29"/>
        <end position="51"/>
    </location>
</feature>
<dbReference type="SMART" id="SM00293">
    <property type="entry name" value="PWWP"/>
    <property type="match status" value="1"/>
</dbReference>
<reference evidence="3 4" key="1">
    <citation type="journal article" date="2020" name="Nat. Commun.">
        <title>Genome of Tripterygium wilfordii and identification of cytochrome P450 involved in triptolide biosynthesis.</title>
        <authorList>
            <person name="Tu L."/>
            <person name="Su P."/>
            <person name="Zhang Z."/>
            <person name="Gao L."/>
            <person name="Wang J."/>
            <person name="Hu T."/>
            <person name="Zhou J."/>
            <person name="Zhang Y."/>
            <person name="Zhao Y."/>
            <person name="Liu Y."/>
            <person name="Song Y."/>
            <person name="Tong Y."/>
            <person name="Lu Y."/>
            <person name="Yang J."/>
            <person name="Xu C."/>
            <person name="Jia M."/>
            <person name="Peters R.J."/>
            <person name="Huang L."/>
            <person name="Gao W."/>
        </authorList>
    </citation>
    <scope>NUCLEOTIDE SEQUENCE [LARGE SCALE GENOMIC DNA]</scope>
    <source>
        <strain evidence="4">cv. XIE 37</strain>
        <tissue evidence="3">Leaf</tissue>
    </source>
</reference>
<dbReference type="OrthoDB" id="5964980at2759"/>
<dbReference type="Pfam" id="PF00855">
    <property type="entry name" value="PWWP"/>
    <property type="match status" value="1"/>
</dbReference>
<dbReference type="InterPro" id="IPR000313">
    <property type="entry name" value="PWWP_dom"/>
</dbReference>
<dbReference type="EMBL" id="JAAARO010000003">
    <property type="protein sequence ID" value="KAF5750441.1"/>
    <property type="molecule type" value="Genomic_DNA"/>
</dbReference>
<dbReference type="PROSITE" id="PS50812">
    <property type="entry name" value="PWWP"/>
    <property type="match status" value="1"/>
</dbReference>
<keyword evidence="4" id="KW-1185">Reference proteome</keyword>
<accession>A0A7J7DVW0</accession>
<dbReference type="PANTHER" id="PTHR10688:SF14">
    <property type="entry name" value="PWWP DOMAIN-CONTAINING PROTEIN"/>
    <property type="match status" value="1"/>
</dbReference>
<dbReference type="InterPro" id="IPR052657">
    <property type="entry name" value="PDP_family_Arabidopsis"/>
</dbReference>
<feature type="compositionally biased region" description="Basic residues" evidence="1">
    <location>
        <begin position="15"/>
        <end position="24"/>
    </location>
</feature>
<name>A0A7J7DVW0_TRIWF</name>
<feature type="region of interest" description="Disordered" evidence="1">
    <location>
        <begin position="1"/>
        <end position="68"/>
    </location>
</feature>
<dbReference type="InParanoid" id="A0A7J7DVW0"/>
<dbReference type="SUPFAM" id="SSF63748">
    <property type="entry name" value="Tudor/PWWP/MBT"/>
    <property type="match status" value="1"/>
</dbReference>
<sequence>MAKQRKFVDNIPKYRQQRRSPAPKRRTDFSLFSYYSPSSSLPSSESLPGSSCDSHRSSNITLTSTDDKKHEGKSFHQLHLALHGNFQDEKFGLSTSLLEVPATKVESVAQDVLLNSCSQRDLIKQKTDTSRILNFASTESQVKGNGGVCMTPGNVVWAKTACQMWWPAEIVEGESTSAGSETEGISGHVLVQFYGKHESAWVDPEKDLSPLEKSFEERSCNHMENFQDGLEQALKKKEHLLCQRQLLFKPDGSNCLLQQDQSSRKSVSSNSGKVEGDLPKKVREKRERKPKIHFDEVALPCRSAKKVRRFKIMRHLGLAAPLGSPF</sequence>
<gene>
    <name evidence="3" type="ORF">HS088_TW03G00777</name>
</gene>
<evidence type="ECO:0000259" key="2">
    <source>
        <dbReference type="PROSITE" id="PS50812"/>
    </source>
</evidence>
<dbReference type="Proteomes" id="UP000593562">
    <property type="component" value="Unassembled WGS sequence"/>
</dbReference>
<dbReference type="Gene3D" id="2.30.30.140">
    <property type="match status" value="1"/>
</dbReference>
<feature type="domain" description="PWWP" evidence="2">
    <location>
        <begin position="152"/>
        <end position="213"/>
    </location>
</feature>
<feature type="region of interest" description="Disordered" evidence="1">
    <location>
        <begin position="259"/>
        <end position="289"/>
    </location>
</feature>
<comment type="caution">
    <text evidence="3">The sequence shown here is derived from an EMBL/GenBank/DDBJ whole genome shotgun (WGS) entry which is preliminary data.</text>
</comment>
<evidence type="ECO:0000313" key="4">
    <source>
        <dbReference type="Proteomes" id="UP000593562"/>
    </source>
</evidence>
<feature type="compositionally biased region" description="Basic and acidic residues" evidence="1">
    <location>
        <begin position="274"/>
        <end position="289"/>
    </location>
</feature>
<dbReference type="PANTHER" id="PTHR10688">
    <property type="entry name" value="PWWP DOMAIN-CONTAINING PROTEIN"/>
    <property type="match status" value="1"/>
</dbReference>
<organism evidence="3 4">
    <name type="scientific">Tripterygium wilfordii</name>
    <name type="common">Thunder God vine</name>
    <dbReference type="NCBI Taxonomy" id="458696"/>
    <lineage>
        <taxon>Eukaryota</taxon>
        <taxon>Viridiplantae</taxon>
        <taxon>Streptophyta</taxon>
        <taxon>Embryophyta</taxon>
        <taxon>Tracheophyta</taxon>
        <taxon>Spermatophyta</taxon>
        <taxon>Magnoliopsida</taxon>
        <taxon>eudicotyledons</taxon>
        <taxon>Gunneridae</taxon>
        <taxon>Pentapetalae</taxon>
        <taxon>rosids</taxon>
        <taxon>fabids</taxon>
        <taxon>Celastrales</taxon>
        <taxon>Celastraceae</taxon>
        <taxon>Tripterygium</taxon>
    </lineage>
</organism>
<proteinExistence type="predicted"/>
<evidence type="ECO:0000313" key="3">
    <source>
        <dbReference type="EMBL" id="KAF5750441.1"/>
    </source>
</evidence>
<dbReference type="CDD" id="cd05162">
    <property type="entry name" value="PWWP"/>
    <property type="match status" value="1"/>
</dbReference>